<dbReference type="EMBL" id="JBBKZU010000027">
    <property type="protein sequence ID" value="MEJ8815978.1"/>
    <property type="molecule type" value="Genomic_DNA"/>
</dbReference>
<keyword evidence="2" id="KW-0808">Transferase</keyword>
<dbReference type="SUPFAM" id="SSF53271">
    <property type="entry name" value="PRTase-like"/>
    <property type="match status" value="1"/>
</dbReference>
<reference evidence="2 3" key="1">
    <citation type="submission" date="2024-03" db="EMBL/GenBank/DDBJ databases">
        <title>Novel species of the genus Variovorax.</title>
        <authorList>
            <person name="Liu Q."/>
            <person name="Xin Y.-H."/>
        </authorList>
    </citation>
    <scope>NUCLEOTIDE SEQUENCE [LARGE SCALE GENOMIC DNA]</scope>
    <source>
        <strain evidence="2 3">KACC 18899</strain>
    </source>
</reference>
<dbReference type="Gene3D" id="3.30.1310.20">
    <property type="entry name" value="PRTase-like"/>
    <property type="match status" value="1"/>
</dbReference>
<comment type="caution">
    <text evidence="2">The sequence shown here is derived from an EMBL/GenBank/DDBJ whole genome shotgun (WGS) entry which is preliminary data.</text>
</comment>
<dbReference type="Gene3D" id="3.40.50.2020">
    <property type="match status" value="1"/>
</dbReference>
<dbReference type="RefSeq" id="WP_340361171.1">
    <property type="nucleotide sequence ID" value="NZ_JBBKZU010000027.1"/>
</dbReference>
<name>A0ABU8VQM8_9BURK</name>
<evidence type="ECO:0000313" key="3">
    <source>
        <dbReference type="Proteomes" id="UP001365846"/>
    </source>
</evidence>
<dbReference type="Pfam" id="PF00156">
    <property type="entry name" value="Pribosyltran"/>
    <property type="match status" value="1"/>
</dbReference>
<keyword evidence="3" id="KW-1185">Reference proteome</keyword>
<evidence type="ECO:0000313" key="2">
    <source>
        <dbReference type="EMBL" id="MEJ8815978.1"/>
    </source>
</evidence>
<dbReference type="GO" id="GO:0016757">
    <property type="term" value="F:glycosyltransferase activity"/>
    <property type="evidence" value="ECO:0007669"/>
    <property type="project" value="UniProtKB-KW"/>
</dbReference>
<dbReference type="InterPro" id="IPR000836">
    <property type="entry name" value="PRTase_dom"/>
</dbReference>
<keyword evidence="2" id="KW-0328">Glycosyltransferase</keyword>
<proteinExistence type="predicted"/>
<dbReference type="Proteomes" id="UP001365846">
    <property type="component" value="Unassembled WGS sequence"/>
</dbReference>
<organism evidence="2 3">
    <name type="scientific">Variovorax ureilyticus</name>
    <dbReference type="NCBI Taxonomy" id="1836198"/>
    <lineage>
        <taxon>Bacteria</taxon>
        <taxon>Pseudomonadati</taxon>
        <taxon>Pseudomonadota</taxon>
        <taxon>Betaproteobacteria</taxon>
        <taxon>Burkholderiales</taxon>
        <taxon>Comamonadaceae</taxon>
        <taxon>Variovorax</taxon>
    </lineage>
</organism>
<evidence type="ECO:0000259" key="1">
    <source>
        <dbReference type="Pfam" id="PF00156"/>
    </source>
</evidence>
<accession>A0ABU8VQM8</accession>
<dbReference type="CDD" id="cd06223">
    <property type="entry name" value="PRTases_typeI"/>
    <property type="match status" value="1"/>
</dbReference>
<protein>
    <submittedName>
        <fullName evidence="2">Phosphoribosyltransferase family protein</fullName>
    </submittedName>
</protein>
<feature type="domain" description="Phosphoribosyltransferase" evidence="1">
    <location>
        <begin position="10"/>
        <end position="188"/>
    </location>
</feature>
<sequence>MYFTDRLDAAEQLAKALQAYRGRRPLILAVPRGGVPMGHLLAQRLDGDLDVVLVRKLRAPSSPEFAIGSIDESGWAYVAPHAHAAGANHAYIEQEKRHQLDTLGERRRLYTPGRPPIDPAGRMAIVVDDGLATGATMIAALHAVRAHKPATLVCAVPVASTESLALVRPLADEVVCLDAPEDFYAVGRFYRAFDQVEDDEAIRLLDDAAARSRPSSS</sequence>
<dbReference type="InterPro" id="IPR029057">
    <property type="entry name" value="PRTase-like"/>
</dbReference>
<gene>
    <name evidence="2" type="ORF">WKW77_33305</name>
</gene>